<dbReference type="Proteomes" id="UP000063308">
    <property type="component" value="Chromosome"/>
</dbReference>
<organism evidence="1 2">
    <name type="scientific">Bradyrhizobium diazoefficiens</name>
    <dbReference type="NCBI Taxonomy" id="1355477"/>
    <lineage>
        <taxon>Bacteria</taxon>
        <taxon>Pseudomonadati</taxon>
        <taxon>Pseudomonadota</taxon>
        <taxon>Alphaproteobacteria</taxon>
        <taxon>Hyphomicrobiales</taxon>
        <taxon>Nitrobacteraceae</taxon>
        <taxon>Bradyrhizobium</taxon>
    </lineage>
</organism>
<sequence>MANDRLVEPPPIPRIRKIGIVGTALLLLVPMGASSDLGAGARISEGFGPFEKSANERVAHAFDEFKDLTSIPDELKTALASLSESFQSPKKPQVQAEGNE</sequence>
<name>A0A0E3VSL6_9BRAD</name>
<dbReference type="RefSeq" id="WP_060908346.1">
    <property type="nucleotide sequence ID" value="NZ_AP022638.1"/>
</dbReference>
<evidence type="ECO:0000313" key="2">
    <source>
        <dbReference type="Proteomes" id="UP000063308"/>
    </source>
</evidence>
<accession>A0A0E3VSL6</accession>
<gene>
    <name evidence="1" type="ORF">NK6_940</name>
</gene>
<dbReference type="AlphaFoldDB" id="A0A0E3VSL6"/>
<evidence type="ECO:0000313" key="1">
    <source>
        <dbReference type="EMBL" id="BAR54125.1"/>
    </source>
</evidence>
<reference evidence="1 2" key="1">
    <citation type="submission" date="2014-11" db="EMBL/GenBank/DDBJ databases">
        <title>Symbiosis island explosion on the genome of extra-slow-growing strains of soybean bradyrhizobia with massive insertion sequences.</title>
        <authorList>
            <person name="Iida T."/>
            <person name="Minamisawa K."/>
        </authorList>
    </citation>
    <scope>NUCLEOTIDE SEQUENCE [LARGE SCALE GENOMIC DNA]</scope>
    <source>
        <strain evidence="1 2">NK6</strain>
    </source>
</reference>
<proteinExistence type="predicted"/>
<protein>
    <submittedName>
        <fullName evidence="1">Uncharacterized protein</fullName>
    </submittedName>
</protein>
<dbReference type="EMBL" id="AP014685">
    <property type="protein sequence ID" value="BAR54125.1"/>
    <property type="molecule type" value="Genomic_DNA"/>
</dbReference>